<evidence type="ECO:0000256" key="1">
    <source>
        <dbReference type="ARBA" id="ARBA00005476"/>
    </source>
</evidence>
<dbReference type="GO" id="GO:0008195">
    <property type="term" value="F:phosphatidate phosphatase activity"/>
    <property type="evidence" value="ECO:0007669"/>
    <property type="project" value="TreeGrafter"/>
</dbReference>
<dbReference type="SMART" id="SM00775">
    <property type="entry name" value="LNS2"/>
    <property type="match status" value="1"/>
</dbReference>
<feature type="region of interest" description="Disordered" evidence="2">
    <location>
        <begin position="439"/>
        <end position="462"/>
    </location>
</feature>
<dbReference type="Pfam" id="PF04571">
    <property type="entry name" value="Lipin_N"/>
    <property type="match status" value="1"/>
</dbReference>
<gene>
    <name evidence="4" type="ORF">KI387_010588</name>
</gene>
<organism evidence="4 5">
    <name type="scientific">Taxus chinensis</name>
    <name type="common">Chinese yew</name>
    <name type="synonym">Taxus wallichiana var. chinensis</name>
    <dbReference type="NCBI Taxonomy" id="29808"/>
    <lineage>
        <taxon>Eukaryota</taxon>
        <taxon>Viridiplantae</taxon>
        <taxon>Streptophyta</taxon>
        <taxon>Embryophyta</taxon>
        <taxon>Tracheophyta</taxon>
        <taxon>Spermatophyta</taxon>
        <taxon>Pinopsida</taxon>
        <taxon>Pinidae</taxon>
        <taxon>Conifers II</taxon>
        <taxon>Cupressales</taxon>
        <taxon>Taxaceae</taxon>
        <taxon>Taxus</taxon>
    </lineage>
</organism>
<feature type="non-terminal residue" evidence="4">
    <location>
        <position position="684"/>
    </location>
</feature>
<dbReference type="EMBL" id="JAHRHJ020000008">
    <property type="protein sequence ID" value="KAH9306184.1"/>
    <property type="molecule type" value="Genomic_DNA"/>
</dbReference>
<comment type="similarity">
    <text evidence="1">Belongs to the lipin family.</text>
</comment>
<sequence>MEYSNAYTRTYVPAISNDHELGMNDLDLAREENMYRLGDYISQGVGTVAGPLQSSGGAVDIIVVEQPDGSFRSTPWYVKFGKVLGVIRRTEKTVDIAVNGEEADFHLFLDRSGHAYFFNEKESIQEESSVEITNAAQSVLPIKASFQASNSANEIEGLSSETCSKISWKENGVRGYSHGMPPKKQTPGGDDKDDEQFQNAETQTNDSEVVLASTAGHVANTSVFLSEEHFRQVPEVSLFHDQVVFAKSDPSLSAQYLISSDYDNVQADNTVDDDALKENSDTQIKLSICESVYDVHGNCKEQNGDPADLNEKNGIERKGLFDTVSFLQEGGLHQSQESRTTKIEIAHLTDIANRPEFDSLHGITSKFLKIQIPSNCVLGSQESVVTTQISMERYHSLNAVSTEISAASLESGYEKENSNDCVQPGTDKSEDAIAADDIQATESERQPGRQKERTNTPTSEQLSSLKLKGGQNIITFTFLSSVFGKQQVEARIYLWKWNTRIVVSDVDGTITKSDVLGHVLPLVGKDWSHLGVARLFSAIKDNGYQLLFLSARAISQAHVTRQFLLNLKQEGKALPDGPIVISPDGLFPSLYREVIRKTPHEFKIQCLQDIRTLFPSDGNPFHAGFGNRVTDEISYLKVGIPKGKIFTINFKGEVVVNRLLDLKSYSSLHKFVDGMFPSMHSSQH</sequence>
<evidence type="ECO:0000256" key="2">
    <source>
        <dbReference type="SAM" id="MobiDB-lite"/>
    </source>
</evidence>
<accession>A0AA38KJ68</accession>
<dbReference type="SUPFAM" id="SSF56784">
    <property type="entry name" value="HAD-like"/>
    <property type="match status" value="1"/>
</dbReference>
<dbReference type="Proteomes" id="UP000824469">
    <property type="component" value="Unassembled WGS sequence"/>
</dbReference>
<dbReference type="InterPro" id="IPR007651">
    <property type="entry name" value="Lipin_N"/>
</dbReference>
<name>A0AA38KJ68_TAXCH</name>
<evidence type="ECO:0000313" key="5">
    <source>
        <dbReference type="Proteomes" id="UP000824469"/>
    </source>
</evidence>
<dbReference type="AlphaFoldDB" id="A0AA38KJ68"/>
<dbReference type="PANTHER" id="PTHR12181">
    <property type="entry name" value="LIPIN"/>
    <property type="match status" value="1"/>
</dbReference>
<evidence type="ECO:0000259" key="3">
    <source>
        <dbReference type="SMART" id="SM00775"/>
    </source>
</evidence>
<protein>
    <recommendedName>
        <fullName evidence="3">LNS2/PITP domain-containing protein</fullName>
    </recommendedName>
</protein>
<feature type="compositionally biased region" description="Basic and acidic residues" evidence="2">
    <location>
        <begin position="442"/>
        <end position="454"/>
    </location>
</feature>
<dbReference type="InterPro" id="IPR031315">
    <property type="entry name" value="LNS2/PITP"/>
</dbReference>
<feature type="domain" description="LNS2/PITP" evidence="3">
    <location>
        <begin position="501"/>
        <end position="657"/>
    </location>
</feature>
<proteinExistence type="inferred from homology"/>
<dbReference type="InterPro" id="IPR013209">
    <property type="entry name" value="LNS2"/>
</dbReference>
<evidence type="ECO:0000313" key="4">
    <source>
        <dbReference type="EMBL" id="KAH9306184.1"/>
    </source>
</evidence>
<reference evidence="4 5" key="1">
    <citation type="journal article" date="2021" name="Nat. Plants">
        <title>The Taxus genome provides insights into paclitaxel biosynthesis.</title>
        <authorList>
            <person name="Xiong X."/>
            <person name="Gou J."/>
            <person name="Liao Q."/>
            <person name="Li Y."/>
            <person name="Zhou Q."/>
            <person name="Bi G."/>
            <person name="Li C."/>
            <person name="Du R."/>
            <person name="Wang X."/>
            <person name="Sun T."/>
            <person name="Guo L."/>
            <person name="Liang H."/>
            <person name="Lu P."/>
            <person name="Wu Y."/>
            <person name="Zhang Z."/>
            <person name="Ro D.K."/>
            <person name="Shang Y."/>
            <person name="Huang S."/>
            <person name="Yan J."/>
        </authorList>
    </citation>
    <scope>NUCLEOTIDE SEQUENCE [LARGE SCALE GENOMIC DNA]</scope>
    <source>
        <strain evidence="4">Ta-2019</strain>
    </source>
</reference>
<feature type="region of interest" description="Disordered" evidence="2">
    <location>
        <begin position="172"/>
        <end position="205"/>
    </location>
</feature>
<keyword evidence="5" id="KW-1185">Reference proteome</keyword>
<dbReference type="InterPro" id="IPR036412">
    <property type="entry name" value="HAD-like_sf"/>
</dbReference>
<dbReference type="PANTHER" id="PTHR12181:SF12">
    <property type="entry name" value="PHOSPHATIDATE PHOSPHATASE"/>
    <property type="match status" value="1"/>
</dbReference>
<dbReference type="Pfam" id="PF08235">
    <property type="entry name" value="LNS2"/>
    <property type="match status" value="1"/>
</dbReference>
<dbReference type="InterPro" id="IPR026058">
    <property type="entry name" value="LIPIN"/>
</dbReference>
<comment type="caution">
    <text evidence="4">The sequence shown here is derived from an EMBL/GenBank/DDBJ whole genome shotgun (WGS) entry which is preliminary data.</text>
</comment>